<gene>
    <name evidence="1" type="ORF">AMS66_11380</name>
</gene>
<protein>
    <submittedName>
        <fullName evidence="1">Uncharacterized protein</fullName>
    </submittedName>
</protein>
<dbReference type="OrthoDB" id="2614168at2"/>
<accession>A0A0M9BQT8</accession>
<evidence type="ECO:0000313" key="2">
    <source>
        <dbReference type="Proteomes" id="UP000037688"/>
    </source>
</evidence>
<proteinExistence type="predicted"/>
<dbReference type="PATRIC" id="fig|1705561.3.peg.2149"/>
<reference evidence="1 2" key="1">
    <citation type="submission" date="2015-08" db="EMBL/GenBank/DDBJ databases">
        <title>Draft genome sequence of cellulolytic and xylanolytic Paenibacillus sp. A59, isolated from a decaying forest soil from Patagonia, Argentina.</title>
        <authorList>
            <person name="Ghio S."/>
            <person name="Caceres A.M."/>
            <person name="Talia P."/>
            <person name="Grasso D."/>
            <person name="Campos E."/>
        </authorList>
    </citation>
    <scope>NUCLEOTIDE SEQUENCE [LARGE SCALE GENOMIC DNA]</scope>
    <source>
        <strain evidence="1 2">A59</strain>
    </source>
</reference>
<organism evidence="1 2">
    <name type="scientific">Paenibacillus xylanivorans</name>
    <dbReference type="NCBI Taxonomy" id="1705561"/>
    <lineage>
        <taxon>Bacteria</taxon>
        <taxon>Bacillati</taxon>
        <taxon>Bacillota</taxon>
        <taxon>Bacilli</taxon>
        <taxon>Bacillales</taxon>
        <taxon>Paenibacillaceae</taxon>
        <taxon>Paenibacillus</taxon>
    </lineage>
</organism>
<sequence>MSQNTQQLMLFCTAVVLFVTACLYGQQNVRVLSDALNHLVKTTAEMEGRLNTTLRISEPTSYSGAEVIHTVRQMTGTTVSVEVDGNAYVIDPLVNRRGTVPVQLATSYRPEFIRSEAGELLKIAFWKEASTP</sequence>
<evidence type="ECO:0000313" key="1">
    <source>
        <dbReference type="EMBL" id="KOY16456.1"/>
    </source>
</evidence>
<keyword evidence="2" id="KW-1185">Reference proteome</keyword>
<name>A0A0M9BQT8_9BACL</name>
<dbReference type="RefSeq" id="WP_053780894.1">
    <property type="nucleotide sequence ID" value="NZ_LITU01000053.1"/>
</dbReference>
<dbReference type="Proteomes" id="UP000037688">
    <property type="component" value="Unassembled WGS sequence"/>
</dbReference>
<dbReference type="AlphaFoldDB" id="A0A0M9BQT8"/>
<comment type="caution">
    <text evidence="1">The sequence shown here is derived from an EMBL/GenBank/DDBJ whole genome shotgun (WGS) entry which is preliminary data.</text>
</comment>
<dbReference type="EMBL" id="LITU01000053">
    <property type="protein sequence ID" value="KOY16456.1"/>
    <property type="molecule type" value="Genomic_DNA"/>
</dbReference>